<feature type="compositionally biased region" description="Basic and acidic residues" evidence="1">
    <location>
        <begin position="51"/>
        <end position="63"/>
    </location>
</feature>
<evidence type="ECO:0000256" key="1">
    <source>
        <dbReference type="SAM" id="MobiDB-lite"/>
    </source>
</evidence>
<dbReference type="OrthoDB" id="5983600at2759"/>
<evidence type="ECO:0000313" key="4">
    <source>
        <dbReference type="Proteomes" id="UP000051836"/>
    </source>
</evidence>
<dbReference type="Proteomes" id="UP000051836">
    <property type="component" value="Unassembled WGS sequence"/>
</dbReference>
<keyword evidence="4" id="KW-1185">Reference proteome</keyword>
<evidence type="ECO:0000313" key="3">
    <source>
        <dbReference type="EMBL" id="KQL61008.1"/>
    </source>
</evidence>
<keyword evidence="2" id="KW-1133">Transmembrane helix</keyword>
<accession>A0A0Q3U4W7</accession>
<proteinExistence type="predicted"/>
<feature type="compositionally biased region" description="Low complexity" evidence="1">
    <location>
        <begin position="118"/>
        <end position="134"/>
    </location>
</feature>
<comment type="caution">
    <text evidence="3">The sequence shown here is derived from an EMBL/GenBank/DDBJ whole genome shotgun (WGS) entry which is preliminary data.</text>
</comment>
<evidence type="ECO:0008006" key="5">
    <source>
        <dbReference type="Google" id="ProtNLM"/>
    </source>
</evidence>
<protein>
    <recommendedName>
        <fullName evidence="5">Matrix-remodeling-associated protein 7</fullName>
    </recommendedName>
</protein>
<keyword evidence="2" id="KW-0472">Membrane</keyword>
<feature type="compositionally biased region" description="Basic and acidic residues" evidence="1">
    <location>
        <begin position="82"/>
        <end position="94"/>
    </location>
</feature>
<feature type="compositionally biased region" description="Basic and acidic residues" evidence="1">
    <location>
        <begin position="100"/>
        <end position="113"/>
    </location>
</feature>
<reference evidence="3 4" key="1">
    <citation type="submission" date="2015-10" db="EMBL/GenBank/DDBJ databases">
        <authorList>
            <person name="Gilbert D.G."/>
        </authorList>
    </citation>
    <scope>NUCLEOTIDE SEQUENCE [LARGE SCALE GENOMIC DNA]</scope>
    <source>
        <strain evidence="3">FVVF132</strain>
    </source>
</reference>
<dbReference type="AlphaFoldDB" id="A0A0Q3U4W7"/>
<evidence type="ECO:0000256" key="2">
    <source>
        <dbReference type="SAM" id="Phobius"/>
    </source>
</evidence>
<feature type="transmembrane region" description="Helical" evidence="2">
    <location>
        <begin position="6"/>
        <end position="27"/>
    </location>
</feature>
<feature type="region of interest" description="Disordered" evidence="1">
    <location>
        <begin position="37"/>
        <end position="150"/>
    </location>
</feature>
<keyword evidence="2" id="KW-0812">Transmembrane</keyword>
<sequence length="150" mass="16442">MDTDVDLYLAVRLLFTILALILTSVFLKLWGTEEEWPQEPLVSRGSCPGDQEARKEAVEEPSPKAEPSPVVTESIPWQLPAEPREPKPQEDAGDHAALPRKAEEDLDSNKEEQVVTEPSSTAATPAPVTSTATSFRSSEGFEWPLGTLET</sequence>
<name>A0A0Q3U4W7_AMAAE</name>
<dbReference type="EMBL" id="LMAW01000046">
    <property type="protein sequence ID" value="KQL61008.1"/>
    <property type="molecule type" value="Genomic_DNA"/>
</dbReference>
<organism evidence="3 4">
    <name type="scientific">Amazona aestiva</name>
    <name type="common">Blue-fronted Amazon parrot</name>
    <dbReference type="NCBI Taxonomy" id="12930"/>
    <lineage>
        <taxon>Eukaryota</taxon>
        <taxon>Metazoa</taxon>
        <taxon>Chordata</taxon>
        <taxon>Craniata</taxon>
        <taxon>Vertebrata</taxon>
        <taxon>Euteleostomi</taxon>
        <taxon>Archelosauria</taxon>
        <taxon>Archosauria</taxon>
        <taxon>Dinosauria</taxon>
        <taxon>Saurischia</taxon>
        <taxon>Theropoda</taxon>
        <taxon>Coelurosauria</taxon>
        <taxon>Aves</taxon>
        <taxon>Neognathae</taxon>
        <taxon>Neoaves</taxon>
        <taxon>Telluraves</taxon>
        <taxon>Australaves</taxon>
        <taxon>Psittaciformes</taxon>
        <taxon>Psittacidae</taxon>
        <taxon>Amazona</taxon>
    </lineage>
</organism>
<gene>
    <name evidence="3" type="ORF">AAES_02480</name>
</gene>